<dbReference type="SUPFAM" id="SSF82171">
    <property type="entry name" value="DPP6 N-terminal domain-like"/>
    <property type="match status" value="1"/>
</dbReference>
<dbReference type="Gene3D" id="2.140.10.30">
    <property type="entry name" value="Dipeptidylpeptidase IV, N-terminal domain"/>
    <property type="match status" value="2"/>
</dbReference>
<name>A0ABN9KNC6_9NEOB</name>
<sequence length="210" mass="23375">VFIFENNIYYRADVRSSSLRLTSSGKEGIIYNGLSDWLYEALVHTYIQLSVPCRLVPALTAGCKVKAEHSHSGDSPLCDSPLCCAFTFTLRPAVSAGADGKGQTAEYEENFFKKKAQGLKIGQREELLHTHIAHWWSPDGERLAFLSINDSTVPNMIIPQYTGSLYPLGKQFPYPKAGQTNPTVKLFVANLYGPTHTLELMAPDSLRTRY</sequence>
<dbReference type="PANTHER" id="PTHR11731">
    <property type="entry name" value="PROTEASE FAMILY S9B,C DIPEPTIDYL-PEPTIDASE IV-RELATED"/>
    <property type="match status" value="1"/>
</dbReference>
<dbReference type="Pfam" id="PF00930">
    <property type="entry name" value="DPPIV_N"/>
    <property type="match status" value="2"/>
</dbReference>
<evidence type="ECO:0000259" key="1">
    <source>
        <dbReference type="Pfam" id="PF00930"/>
    </source>
</evidence>
<comment type="caution">
    <text evidence="2">The sequence shown here is derived from an EMBL/GenBank/DDBJ whole genome shotgun (WGS) entry which is preliminary data.</text>
</comment>
<keyword evidence="3" id="KW-1185">Reference proteome</keyword>
<feature type="non-terminal residue" evidence="2">
    <location>
        <position position="1"/>
    </location>
</feature>
<dbReference type="InterPro" id="IPR050278">
    <property type="entry name" value="Serine_Prot_S9B/DPPIV"/>
</dbReference>
<dbReference type="InterPro" id="IPR002469">
    <property type="entry name" value="Peptidase_S9B_N"/>
</dbReference>
<dbReference type="EMBL" id="CAUEEQ010000478">
    <property type="protein sequence ID" value="CAJ0917049.1"/>
    <property type="molecule type" value="Genomic_DNA"/>
</dbReference>
<reference evidence="2" key="1">
    <citation type="submission" date="2023-07" db="EMBL/GenBank/DDBJ databases">
        <authorList>
            <person name="Stuckert A."/>
        </authorList>
    </citation>
    <scope>NUCLEOTIDE SEQUENCE</scope>
</reference>
<dbReference type="PANTHER" id="PTHR11731:SF21">
    <property type="entry name" value="INACTIVE DIPEPTIDYL PEPTIDASE 10"/>
    <property type="match status" value="1"/>
</dbReference>
<dbReference type="Proteomes" id="UP001176940">
    <property type="component" value="Unassembled WGS sequence"/>
</dbReference>
<evidence type="ECO:0000313" key="2">
    <source>
        <dbReference type="EMBL" id="CAJ0917049.1"/>
    </source>
</evidence>
<proteinExistence type="predicted"/>
<organism evidence="2 3">
    <name type="scientific">Ranitomeya imitator</name>
    <name type="common">mimic poison frog</name>
    <dbReference type="NCBI Taxonomy" id="111125"/>
    <lineage>
        <taxon>Eukaryota</taxon>
        <taxon>Metazoa</taxon>
        <taxon>Chordata</taxon>
        <taxon>Craniata</taxon>
        <taxon>Vertebrata</taxon>
        <taxon>Euteleostomi</taxon>
        <taxon>Amphibia</taxon>
        <taxon>Batrachia</taxon>
        <taxon>Anura</taxon>
        <taxon>Neobatrachia</taxon>
        <taxon>Hyloidea</taxon>
        <taxon>Dendrobatidae</taxon>
        <taxon>Dendrobatinae</taxon>
        <taxon>Ranitomeya</taxon>
    </lineage>
</organism>
<feature type="domain" description="Dipeptidylpeptidase IV N-terminal" evidence="1">
    <location>
        <begin position="1"/>
        <end position="40"/>
    </location>
</feature>
<accession>A0ABN9KNC6</accession>
<feature type="domain" description="Dipeptidylpeptidase IV N-terminal" evidence="1">
    <location>
        <begin position="124"/>
        <end position="208"/>
    </location>
</feature>
<gene>
    <name evidence="2" type="ORF">RIMI_LOCUS413440</name>
</gene>
<evidence type="ECO:0000313" key="3">
    <source>
        <dbReference type="Proteomes" id="UP001176940"/>
    </source>
</evidence>
<protein>
    <recommendedName>
        <fullName evidence="1">Dipeptidylpeptidase IV N-terminal domain-containing protein</fullName>
    </recommendedName>
</protein>